<keyword evidence="5 7" id="KW-1133">Transmembrane helix</keyword>
<dbReference type="GO" id="GO:0005886">
    <property type="term" value="C:plasma membrane"/>
    <property type="evidence" value="ECO:0007669"/>
    <property type="project" value="UniProtKB-SubCell"/>
</dbReference>
<dbReference type="EMBL" id="JQSG02000001">
    <property type="protein sequence ID" value="OBS10290.1"/>
    <property type="molecule type" value="Genomic_DNA"/>
</dbReference>
<name>A0A1A6BZX7_9GAMM</name>
<evidence type="ECO:0000256" key="6">
    <source>
        <dbReference type="ARBA" id="ARBA00023136"/>
    </source>
</evidence>
<feature type="transmembrane region" description="Helical" evidence="7">
    <location>
        <begin position="21"/>
        <end position="43"/>
    </location>
</feature>
<feature type="transmembrane region" description="Helical" evidence="7">
    <location>
        <begin position="63"/>
        <end position="84"/>
    </location>
</feature>
<proteinExistence type="inferred from homology"/>
<dbReference type="NCBIfam" id="NF033936">
    <property type="entry name" value="CuZnOut_SO0444"/>
    <property type="match status" value="1"/>
</dbReference>
<dbReference type="Proteomes" id="UP000029273">
    <property type="component" value="Unassembled WGS sequence"/>
</dbReference>
<accession>A0A1A6BZX7</accession>
<dbReference type="EMBL" id="JQSG02000006">
    <property type="protein sequence ID" value="OBS08922.1"/>
    <property type="molecule type" value="Genomic_DNA"/>
</dbReference>
<protein>
    <recommendedName>
        <fullName evidence="12">Permease</fullName>
    </recommendedName>
</protein>
<organism evidence="8 11">
    <name type="scientific">Acidihalobacter prosperus</name>
    <dbReference type="NCBI Taxonomy" id="160660"/>
    <lineage>
        <taxon>Bacteria</taxon>
        <taxon>Pseudomonadati</taxon>
        <taxon>Pseudomonadota</taxon>
        <taxon>Gammaproteobacteria</taxon>
        <taxon>Chromatiales</taxon>
        <taxon>Ectothiorhodospiraceae</taxon>
        <taxon>Acidihalobacter</taxon>
    </lineage>
</organism>
<evidence type="ECO:0000313" key="9">
    <source>
        <dbReference type="EMBL" id="OBS08922.1"/>
    </source>
</evidence>
<dbReference type="InterPro" id="IPR005524">
    <property type="entry name" value="DUF318"/>
</dbReference>
<feature type="transmembrane region" description="Helical" evidence="7">
    <location>
        <begin position="225"/>
        <end position="247"/>
    </location>
</feature>
<evidence type="ECO:0000313" key="11">
    <source>
        <dbReference type="Proteomes" id="UP000029273"/>
    </source>
</evidence>
<dbReference type="Pfam" id="PF03773">
    <property type="entry name" value="ArsP_1"/>
    <property type="match status" value="1"/>
</dbReference>
<evidence type="ECO:0000313" key="10">
    <source>
        <dbReference type="EMBL" id="OBS10290.1"/>
    </source>
</evidence>
<keyword evidence="11" id="KW-1185">Reference proteome</keyword>
<gene>
    <name evidence="10" type="ORF">Thpro_020006</name>
    <name evidence="9" type="ORF">Thpro_023172</name>
    <name evidence="8" type="ORF">Thpro_023187</name>
</gene>
<evidence type="ECO:0000313" key="8">
    <source>
        <dbReference type="EMBL" id="OBS07863.1"/>
    </source>
</evidence>
<dbReference type="OrthoDB" id="9810876at2"/>
<keyword evidence="4 7" id="KW-0812">Transmembrane</keyword>
<evidence type="ECO:0000256" key="5">
    <source>
        <dbReference type="ARBA" id="ARBA00022989"/>
    </source>
</evidence>
<keyword evidence="3" id="KW-1003">Cell membrane</keyword>
<keyword evidence="6 7" id="KW-0472">Membrane</keyword>
<comment type="subcellular location">
    <subcellularLocation>
        <location evidence="1">Cell membrane</location>
        <topology evidence="1">Multi-pass membrane protein</topology>
    </subcellularLocation>
</comment>
<feature type="transmembrane region" description="Helical" evidence="7">
    <location>
        <begin position="278"/>
        <end position="299"/>
    </location>
</feature>
<reference evidence="8 11" key="1">
    <citation type="journal article" date="2014" name="Genome Announc.">
        <title>Draft Genome Sequence of the Iron-Oxidizing, Acidophilic, and Halotolerant 'Thiobacillus prosperus' Type Strain DSM 5130.</title>
        <authorList>
            <person name="Ossandon F.J."/>
            <person name="Cardenas J.P."/>
            <person name="Corbett M."/>
            <person name="Quatrini R."/>
            <person name="Holmes D.S."/>
            <person name="Watkin E."/>
        </authorList>
    </citation>
    <scope>NUCLEOTIDE SEQUENCE [LARGE SCALE GENOMIC DNA]</scope>
    <source>
        <strain evidence="8 11">DSM 5130</strain>
    </source>
</reference>
<dbReference type="RefSeq" id="WP_052064744.1">
    <property type="nucleotide sequence ID" value="NZ_JQSG02000001.1"/>
</dbReference>
<dbReference type="InterPro" id="IPR052923">
    <property type="entry name" value="UPF0718"/>
</dbReference>
<evidence type="ECO:0000256" key="3">
    <source>
        <dbReference type="ARBA" id="ARBA00022475"/>
    </source>
</evidence>
<dbReference type="PANTHER" id="PTHR34184:SF4">
    <property type="entry name" value="UPF0718 PROTEIN YCGR"/>
    <property type="match status" value="1"/>
</dbReference>
<evidence type="ECO:0008006" key="12">
    <source>
        <dbReference type="Google" id="ProtNLM"/>
    </source>
</evidence>
<dbReference type="AlphaFoldDB" id="A0A1A6BZX7"/>
<reference evidence="8" key="2">
    <citation type="submission" date="2016-06" db="EMBL/GenBank/DDBJ databases">
        <title>Draft Genome Sequence of the Type Strain of Acidihalobacter prosperus.</title>
        <authorList>
            <person name="Cardenas J.P."/>
            <person name="Ossandon F.J."/>
            <person name="Holmes D.S."/>
            <person name="Watkin E."/>
        </authorList>
    </citation>
    <scope>NUCLEOTIDE SEQUENCE</scope>
    <source>
        <strain evidence="8">DSM 5130</strain>
    </source>
</reference>
<dbReference type="PANTHER" id="PTHR34184">
    <property type="entry name" value="UPF0718 PROTEIN YCGR"/>
    <property type="match status" value="1"/>
</dbReference>
<feature type="transmembrane region" description="Helical" evidence="7">
    <location>
        <begin position="253"/>
        <end position="271"/>
    </location>
</feature>
<evidence type="ECO:0000256" key="4">
    <source>
        <dbReference type="ARBA" id="ARBA00022692"/>
    </source>
</evidence>
<dbReference type="EMBL" id="JQSG02000007">
    <property type="protein sequence ID" value="OBS07863.1"/>
    <property type="molecule type" value="Genomic_DNA"/>
</dbReference>
<comment type="similarity">
    <text evidence="2">Belongs to the UPF0718 family.</text>
</comment>
<evidence type="ECO:0000256" key="7">
    <source>
        <dbReference type="SAM" id="Phobius"/>
    </source>
</evidence>
<feature type="transmembrane region" description="Helical" evidence="7">
    <location>
        <begin position="319"/>
        <end position="341"/>
    </location>
</feature>
<evidence type="ECO:0000256" key="1">
    <source>
        <dbReference type="ARBA" id="ARBA00004651"/>
    </source>
</evidence>
<sequence>MNLIDTTLHTLAQWIANTWTLYLEAAPWVVLGLICAGLIKAWVPQDRLGRWLGGRGLWPVTKAALIGAPLPLCSCGVIPVALGLRRAGASRGSTLSFLIATPETGVDSVAISFALLGPFMAIVRPISAILSAIVTGLLGNLAEPEARRVPGSAPDRVGIDACGSQTCSSACSTEVKPARIAQADCNDSSCGYESTAHALNTNTGSLGWRSMAGIRYAVTDLLDEFSLWMALGLALAGLTMTLVPPAALGAYGSGWMAMLLMLLVGVPFYVCATESTPIATAMLLAGVSPGAVLVFLLAGPATNLGTVGALRKVFGWRFVLIYVGGISACAIGFGLLTDALVHALNINITAQIQASAELLPGWAKLGCAFLLAAVALRPLRRHLPGLSPAQPAA</sequence>
<comment type="caution">
    <text evidence="8">The sequence shown here is derived from an EMBL/GenBank/DDBJ whole genome shotgun (WGS) entry which is preliminary data.</text>
</comment>
<evidence type="ECO:0000256" key="2">
    <source>
        <dbReference type="ARBA" id="ARBA00006386"/>
    </source>
</evidence>